<feature type="compositionally biased region" description="Pro residues" evidence="1">
    <location>
        <begin position="957"/>
        <end position="969"/>
    </location>
</feature>
<feature type="region of interest" description="Disordered" evidence="1">
    <location>
        <begin position="752"/>
        <end position="793"/>
    </location>
</feature>
<comment type="caution">
    <text evidence="2">The sequence shown here is derived from an EMBL/GenBank/DDBJ whole genome shotgun (WGS) entry which is preliminary data.</text>
</comment>
<gene>
    <name evidence="2" type="ORF">JR316_001200</name>
</gene>
<feature type="compositionally biased region" description="Polar residues" evidence="1">
    <location>
        <begin position="17"/>
        <end position="30"/>
    </location>
</feature>
<feature type="region of interest" description="Disordered" evidence="1">
    <location>
        <begin position="198"/>
        <end position="249"/>
    </location>
</feature>
<feature type="compositionally biased region" description="Polar residues" evidence="1">
    <location>
        <begin position="752"/>
        <end position="774"/>
    </location>
</feature>
<feature type="region of interest" description="Disordered" evidence="1">
    <location>
        <begin position="314"/>
        <end position="346"/>
    </location>
</feature>
<dbReference type="EMBL" id="JAFIQS010000001">
    <property type="protein sequence ID" value="KAG5174539.1"/>
    <property type="molecule type" value="Genomic_DNA"/>
</dbReference>
<feature type="region of interest" description="Disordered" evidence="1">
    <location>
        <begin position="514"/>
        <end position="564"/>
    </location>
</feature>
<feature type="compositionally biased region" description="Polar residues" evidence="1">
    <location>
        <begin position="661"/>
        <end position="671"/>
    </location>
</feature>
<feature type="region of interest" description="Disordered" evidence="1">
    <location>
        <begin position="634"/>
        <end position="683"/>
    </location>
</feature>
<feature type="region of interest" description="Disordered" evidence="1">
    <location>
        <begin position="17"/>
        <end position="118"/>
    </location>
</feature>
<reference evidence="2" key="1">
    <citation type="submission" date="2021-02" db="EMBL/GenBank/DDBJ databases">
        <title>Psilocybe cubensis genome.</title>
        <authorList>
            <person name="Mckernan K.J."/>
            <person name="Crawford S."/>
            <person name="Trippe A."/>
            <person name="Kane L.T."/>
            <person name="Mclaughlin S."/>
        </authorList>
    </citation>
    <scope>NUCLEOTIDE SEQUENCE [LARGE SCALE GENOMIC DNA]</scope>
    <source>
        <strain evidence="2">MGC-MH-2018</strain>
    </source>
</reference>
<protein>
    <submittedName>
        <fullName evidence="2">Uncharacterized protein</fullName>
    </submittedName>
</protein>
<feature type="compositionally biased region" description="Low complexity" evidence="1">
    <location>
        <begin position="777"/>
        <end position="787"/>
    </location>
</feature>
<organism evidence="2">
    <name type="scientific">Psilocybe cubensis</name>
    <name type="common">Psychedelic mushroom</name>
    <name type="synonym">Stropharia cubensis</name>
    <dbReference type="NCBI Taxonomy" id="181762"/>
    <lineage>
        <taxon>Eukaryota</taxon>
        <taxon>Fungi</taxon>
        <taxon>Dikarya</taxon>
        <taxon>Basidiomycota</taxon>
        <taxon>Agaricomycotina</taxon>
        <taxon>Agaricomycetes</taxon>
        <taxon>Agaricomycetidae</taxon>
        <taxon>Agaricales</taxon>
        <taxon>Agaricineae</taxon>
        <taxon>Strophariaceae</taxon>
        <taxon>Psilocybe</taxon>
    </lineage>
</organism>
<feature type="compositionally biased region" description="Polar residues" evidence="1">
    <location>
        <begin position="94"/>
        <end position="110"/>
    </location>
</feature>
<name>A0A8H7YBU7_PSICU</name>
<accession>A0A8H7YBU7</accession>
<evidence type="ECO:0000313" key="2">
    <source>
        <dbReference type="EMBL" id="KAG5174539.1"/>
    </source>
</evidence>
<feature type="compositionally biased region" description="Polar residues" evidence="1">
    <location>
        <begin position="320"/>
        <end position="346"/>
    </location>
</feature>
<dbReference type="AlphaFoldDB" id="A0A8H7YBU7"/>
<feature type="region of interest" description="Disordered" evidence="1">
    <location>
        <begin position="723"/>
        <end position="742"/>
    </location>
</feature>
<feature type="compositionally biased region" description="Polar residues" evidence="1">
    <location>
        <begin position="538"/>
        <end position="550"/>
    </location>
</feature>
<feature type="region of interest" description="Disordered" evidence="1">
    <location>
        <begin position="938"/>
        <end position="1001"/>
    </location>
</feature>
<evidence type="ECO:0000256" key="1">
    <source>
        <dbReference type="SAM" id="MobiDB-lite"/>
    </source>
</evidence>
<dbReference type="OrthoDB" id="2504896at2759"/>
<feature type="region of interest" description="Disordered" evidence="1">
    <location>
        <begin position="143"/>
        <end position="166"/>
    </location>
</feature>
<proteinExistence type="predicted"/>
<sequence length="1001" mass="108425">MQEKEAVQLIEAAVKSSELSLQAGNANNSEAVPKRISLQRPPSLKAVPRTESRPTRRLSNTAPRPIPVPPSPASQTESWRVRPNPIPTSPRPRQIQSRPSIPSNFISSGPSAAEQVESIADGSKDELEVVDFTEMGKFVGHEDVSESTLESSKEVPNPAAALSSRASRPIASDFFEETTVIEPSLKKSDFGAWRRKVSQEVLEPPARTDDTKTQVADEIEQVDSSISARERISPNKNQLPAKDEASSPDTAALLTKEPLSQHESGQTVQVPHNLVAQRTPRNQAFYKEATITALDDAMSRIKGVLVTMQTHETPKELPVNNPTDQDLQPSRTVSSGHTSASITSRVTTKDRWIPPHLRPRKFDDSDEPQEVFLVTALQPPMSPPPAGKSVLRFPSVSRPVPFINKKQLHAFFRPPFQARMDILSFDPPVAEMNRRDLSLNDVLFRKPIIYKGKINYRIVLPRRRGPKVNIPSLAPTKVNGIGAFGRPTNADGVATWRNPVTPSPAKVDFAAELNTTSRSPPPDSTPPEAHIASIPKPSENSPTKSESNSAVRPRAQPKMPAGSAVAFRRDSRIIEADATPIVNFIVGSQLDDVIDTQTSSTTDTQQALEEKAATVTPVTNGVVKPVLASAEDRVPSFAPSKMEKVDSSNEHVPATPPTHHSAGSWSRSSVSLPMKDSPARAPDPEHLKAVWSQPSNKAGLHPVNSLEGIADDLTALPFTLQDVKSEDGETPPPSLPSAPSRMSLHDVTRAFQTVPTSSSASSQPQHRATFSPPSTHAPVARPTAATYPYPPVPQNGMRPAAYVPYPSPMMSHSPAPVMYGHPMTSSPVPSRMQLNGHTPLYSQPMWMTVPPTSQPHSNMMRPVGPYPAQIMPYPAPGYGPQPPPPNMMPATPQAQNAGRGRGIPVMSPVMSHAHAHPGSAMYSSSPVMLHAVQVPQNHGYMPIPAGRGQPRADNGQIPPPQPPPPPPPQQQQQLAAHNGHHQPSHSGFNPAPTQPFVRPTW</sequence>